<dbReference type="Gene3D" id="2.50.20.10">
    <property type="entry name" value="Lipoprotein localisation LolA/LolB/LppX"/>
    <property type="match status" value="1"/>
</dbReference>
<keyword evidence="2" id="KW-0732">Signal</keyword>
<dbReference type="Pfam" id="PF17131">
    <property type="entry name" value="LolA_like"/>
    <property type="match status" value="1"/>
</dbReference>
<organism evidence="4 5">
    <name type="scientific">Aquisalimonas asiatica</name>
    <dbReference type="NCBI Taxonomy" id="406100"/>
    <lineage>
        <taxon>Bacteria</taxon>
        <taxon>Pseudomonadati</taxon>
        <taxon>Pseudomonadota</taxon>
        <taxon>Gammaproteobacteria</taxon>
        <taxon>Chromatiales</taxon>
        <taxon>Ectothiorhodospiraceae</taxon>
        <taxon>Aquisalimonas</taxon>
    </lineage>
</organism>
<evidence type="ECO:0000256" key="2">
    <source>
        <dbReference type="SAM" id="SignalP"/>
    </source>
</evidence>
<dbReference type="AlphaFoldDB" id="A0A1H8U2V7"/>
<dbReference type="Proteomes" id="UP000199657">
    <property type="component" value="Unassembled WGS sequence"/>
</dbReference>
<sequence>MFSHRTSALFPLAGLAALALPLMLLPAGALAESEEARELARQVHERPEGDDATTTGTMTLQEEGGRERVRETVDYRLDLDDGTRLSMIRFLSPGDVRDTGLLMHEHPDGSSDQWLYLPAADTTRRVASGRRGGRFVGSDLYFEDLEDRNPKLDTHRITGEDEYEGTPVTVMESIPKDADESVYDKRVSWIHEQTMIPLRIDFYEDGDEPTKRWEVGRIDRIQDYWTIMTTTVTDLASGHSTTLRVDDVIYDRGLTEDLFETRVLSDPARESRHRP</sequence>
<dbReference type="CDD" id="cd16329">
    <property type="entry name" value="LolA_like"/>
    <property type="match status" value="1"/>
</dbReference>
<name>A0A1H8U2V7_9GAMM</name>
<reference evidence="4 5" key="1">
    <citation type="submission" date="2016-10" db="EMBL/GenBank/DDBJ databases">
        <authorList>
            <person name="de Groot N.N."/>
        </authorList>
    </citation>
    <scope>NUCLEOTIDE SEQUENCE [LARGE SCALE GENOMIC DNA]</scope>
    <source>
        <strain evidence="4 5">CGMCC 1.6291</strain>
    </source>
</reference>
<dbReference type="EMBL" id="FOEG01000005">
    <property type="protein sequence ID" value="SEO97612.1"/>
    <property type="molecule type" value="Genomic_DNA"/>
</dbReference>
<gene>
    <name evidence="4" type="ORF">SAMN04488052_105143</name>
</gene>
<feature type="region of interest" description="Disordered" evidence="1">
    <location>
        <begin position="39"/>
        <end position="69"/>
    </location>
</feature>
<keyword evidence="5" id="KW-1185">Reference proteome</keyword>
<dbReference type="InterPro" id="IPR033399">
    <property type="entry name" value="TP_0789-like"/>
</dbReference>
<evidence type="ECO:0000313" key="5">
    <source>
        <dbReference type="Proteomes" id="UP000199657"/>
    </source>
</evidence>
<evidence type="ECO:0000259" key="3">
    <source>
        <dbReference type="Pfam" id="PF17131"/>
    </source>
</evidence>
<dbReference type="STRING" id="406100.SAMN04488052_105143"/>
<dbReference type="OrthoDB" id="9803781at2"/>
<feature type="chain" id="PRO_5011559783" description="Uncharacterized protein TP-0789 domain-containing protein" evidence="2">
    <location>
        <begin position="32"/>
        <end position="275"/>
    </location>
</feature>
<protein>
    <recommendedName>
        <fullName evidence="3">Uncharacterized protein TP-0789 domain-containing protein</fullName>
    </recommendedName>
</protein>
<accession>A0A1H8U2V7</accession>
<proteinExistence type="predicted"/>
<evidence type="ECO:0000256" key="1">
    <source>
        <dbReference type="SAM" id="MobiDB-lite"/>
    </source>
</evidence>
<feature type="compositionally biased region" description="Basic and acidic residues" evidence="1">
    <location>
        <begin position="39"/>
        <end position="49"/>
    </location>
</feature>
<feature type="domain" description="Uncharacterized protein TP-0789" evidence="3">
    <location>
        <begin position="84"/>
        <end position="265"/>
    </location>
</feature>
<feature type="signal peptide" evidence="2">
    <location>
        <begin position="1"/>
        <end position="31"/>
    </location>
</feature>
<dbReference type="RefSeq" id="WP_091644450.1">
    <property type="nucleotide sequence ID" value="NZ_FOEG01000005.1"/>
</dbReference>
<evidence type="ECO:0000313" key="4">
    <source>
        <dbReference type="EMBL" id="SEO97612.1"/>
    </source>
</evidence>